<dbReference type="PROSITE" id="PS51873">
    <property type="entry name" value="TRIAD"/>
    <property type="match status" value="1"/>
</dbReference>
<dbReference type="SUPFAM" id="SSF53300">
    <property type="entry name" value="vWA-like"/>
    <property type="match status" value="1"/>
</dbReference>
<evidence type="ECO:0000313" key="11">
    <source>
        <dbReference type="Proteomes" id="UP001375240"/>
    </source>
</evidence>
<dbReference type="AlphaFoldDB" id="A0AAV9VD21"/>
<evidence type="ECO:0000256" key="4">
    <source>
        <dbReference type="ARBA" id="ARBA00022771"/>
    </source>
</evidence>
<evidence type="ECO:0000259" key="8">
    <source>
        <dbReference type="PROSITE" id="PS50089"/>
    </source>
</evidence>
<dbReference type="InterPro" id="IPR044066">
    <property type="entry name" value="TRIAD_supradom"/>
</dbReference>
<evidence type="ECO:0000256" key="3">
    <source>
        <dbReference type="ARBA" id="ARBA00022737"/>
    </source>
</evidence>
<evidence type="ECO:0000256" key="7">
    <source>
        <dbReference type="PROSITE-ProRule" id="PRU00175"/>
    </source>
</evidence>
<dbReference type="Gene3D" id="3.40.50.410">
    <property type="entry name" value="von Willebrand factor, type A domain"/>
    <property type="match status" value="1"/>
</dbReference>
<dbReference type="CDD" id="cd20336">
    <property type="entry name" value="Rcat_RBR"/>
    <property type="match status" value="1"/>
</dbReference>
<dbReference type="InterPro" id="IPR013083">
    <property type="entry name" value="Znf_RING/FYVE/PHD"/>
</dbReference>
<keyword evidence="6" id="KW-0862">Zinc</keyword>
<protein>
    <recommendedName>
        <fullName evidence="12">RING-type domain-containing protein</fullName>
    </recommendedName>
</protein>
<dbReference type="Gene3D" id="1.20.120.1750">
    <property type="match status" value="1"/>
</dbReference>
<dbReference type="Gene3D" id="3.30.40.10">
    <property type="entry name" value="Zinc/RING finger domain, C3HC4 (zinc finger)"/>
    <property type="match status" value="1"/>
</dbReference>
<accession>A0AAV9VD21</accession>
<dbReference type="PROSITE" id="PS00518">
    <property type="entry name" value="ZF_RING_1"/>
    <property type="match status" value="1"/>
</dbReference>
<organism evidence="10 11">
    <name type="scientific">Orbilia brochopaga</name>
    <dbReference type="NCBI Taxonomy" id="3140254"/>
    <lineage>
        <taxon>Eukaryota</taxon>
        <taxon>Fungi</taxon>
        <taxon>Dikarya</taxon>
        <taxon>Ascomycota</taxon>
        <taxon>Pezizomycotina</taxon>
        <taxon>Orbiliomycetes</taxon>
        <taxon>Orbiliales</taxon>
        <taxon>Orbiliaceae</taxon>
        <taxon>Orbilia</taxon>
    </lineage>
</organism>
<dbReference type="EMBL" id="JAVHNQ010000001">
    <property type="protein sequence ID" value="KAK6359739.1"/>
    <property type="molecule type" value="Genomic_DNA"/>
</dbReference>
<dbReference type="Proteomes" id="UP001375240">
    <property type="component" value="Unassembled WGS sequence"/>
</dbReference>
<dbReference type="Pfam" id="PF22191">
    <property type="entry name" value="IBR_1"/>
    <property type="match status" value="1"/>
</dbReference>
<evidence type="ECO:0000256" key="2">
    <source>
        <dbReference type="ARBA" id="ARBA00022723"/>
    </source>
</evidence>
<evidence type="ECO:0000256" key="5">
    <source>
        <dbReference type="ARBA" id="ARBA00022786"/>
    </source>
</evidence>
<reference evidence="10 11" key="1">
    <citation type="submission" date="2019-10" db="EMBL/GenBank/DDBJ databases">
        <authorList>
            <person name="Palmer J.M."/>
        </authorList>
    </citation>
    <scope>NUCLEOTIDE SEQUENCE [LARGE SCALE GENOMIC DNA]</scope>
    <source>
        <strain evidence="10 11">TWF696</strain>
    </source>
</reference>
<dbReference type="GO" id="GO:0004842">
    <property type="term" value="F:ubiquitin-protein transferase activity"/>
    <property type="evidence" value="ECO:0007669"/>
    <property type="project" value="InterPro"/>
</dbReference>
<proteinExistence type="predicted"/>
<feature type="domain" description="RING-type" evidence="9">
    <location>
        <begin position="833"/>
        <end position="1022"/>
    </location>
</feature>
<name>A0AAV9VD21_9PEZI</name>
<dbReference type="GO" id="GO:0016567">
    <property type="term" value="P:protein ubiquitination"/>
    <property type="evidence" value="ECO:0007669"/>
    <property type="project" value="InterPro"/>
</dbReference>
<dbReference type="InterPro" id="IPR036465">
    <property type="entry name" value="vWFA_dom_sf"/>
</dbReference>
<comment type="caution">
    <text evidence="10">The sequence shown here is derived from an EMBL/GenBank/DDBJ whole genome shotgun (WGS) entry which is preliminary data.</text>
</comment>
<dbReference type="PROSITE" id="PS50089">
    <property type="entry name" value="ZF_RING_2"/>
    <property type="match status" value="1"/>
</dbReference>
<evidence type="ECO:0000313" key="10">
    <source>
        <dbReference type="EMBL" id="KAK6359739.1"/>
    </source>
</evidence>
<keyword evidence="4 7" id="KW-0863">Zinc-finger</keyword>
<evidence type="ECO:0000259" key="9">
    <source>
        <dbReference type="PROSITE" id="PS51873"/>
    </source>
</evidence>
<keyword evidence="3" id="KW-0677">Repeat</keyword>
<evidence type="ECO:0000256" key="1">
    <source>
        <dbReference type="ARBA" id="ARBA00022679"/>
    </source>
</evidence>
<sequence>MASSSTASASTGEQYDLCLITDATGSMAAFLTALQHSLVQILALSNLTSAFTSISVLAYRDYDDENFKRKKQIEFSGWYDLNGKADGSKQVDLIDFAKKIEISGGADFPEASKSAIWTLIKNVHPGRRTLCFWYTDAPPHSETSRSWGGQRQKELAALKQDPIGRECMDWISCCRLMAQHKVQVMTLLTSSIGVHASWYVMLSAATNGVTVTLDKDDARDISLVSMDLLMAWLNQPPRNAAVKGVMTLSWPRTLAKKFKNVKDETPKNSGGFLPKFDNDKVLAHKLDKQQYDVKRDVHHTREPVQDFALHFTADEEYQKLVYTTLETIIDFDVATISLNPVFGELWRVVCAQRGSDARERVVNAFAVAVNNMKADTIKDSMKVWLEESYNQTKEIERIIAEVPADNAYPAVCIDPTEAGVGPTHWARGDLLEIARSCHHNVLKRLGKVLTKLVFIPSKEECPEHLRDDLVVEKIPFALATKEYKRSFWKILLHLVLPGTYLSARAGALLAALCMKIGVQIPGLQEAARETLVAFRGKWADIEVGENWSLECMRLLLYCDTKDRGSGKEGLLTDFEQRLFKNLIGYKAAELNLDTELNARVPFTPEKTQGWIGPTTKCRKCNHDRSVTMMADNSICGICGCDDYDNEDGKQRAQSIRAETEQGSKTLKNWVECGNQDCRCAYVVYDIETLNVKPKCHYCRFPKAGKAPFVTCKNCANRVIWPLEYRTGAADEFLCVFCEEGRASVVVNPTSARALNKENGTSWILGDEGAKLGFLSKSVYATVKDRGMESMHDAISLFSKDLKDLTLTIRQKPIQNVAELIAEYQRWISSNTIEYKTCDLCFDSSFKPQDLHDACGRRGCRHRICVDCIRNWYGQNAPGKVVNLNSLHCPFCRRAPTGKLLRGYGLNVATLAGVREALQLRGQWIFGWCVKCDTAKQHVERVCAAGGQPVELDNFICEDCEDKKNKPKPCPKCGVMTEKVAGCNHITCPGPCDAHWCYLCGGQFEWNTIYDHLNNVHGGAFTYDEDDDGYEEDDVEQDGVDF</sequence>
<keyword evidence="5" id="KW-0833">Ubl conjugation pathway</keyword>
<dbReference type="InterPro" id="IPR001841">
    <property type="entry name" value="Znf_RING"/>
</dbReference>
<dbReference type="InterPro" id="IPR031127">
    <property type="entry name" value="E3_UB_ligase_RBR"/>
</dbReference>
<keyword evidence="1" id="KW-0808">Transferase</keyword>
<dbReference type="GO" id="GO:0008270">
    <property type="term" value="F:zinc ion binding"/>
    <property type="evidence" value="ECO:0007669"/>
    <property type="project" value="UniProtKB-KW"/>
</dbReference>
<evidence type="ECO:0000256" key="6">
    <source>
        <dbReference type="ARBA" id="ARBA00022833"/>
    </source>
</evidence>
<dbReference type="PANTHER" id="PTHR11685">
    <property type="entry name" value="RBR FAMILY RING FINGER AND IBR DOMAIN-CONTAINING"/>
    <property type="match status" value="1"/>
</dbReference>
<keyword evidence="11" id="KW-1185">Reference proteome</keyword>
<dbReference type="InterPro" id="IPR017907">
    <property type="entry name" value="Znf_RING_CS"/>
</dbReference>
<evidence type="ECO:0008006" key="12">
    <source>
        <dbReference type="Google" id="ProtNLM"/>
    </source>
</evidence>
<dbReference type="SUPFAM" id="SSF57850">
    <property type="entry name" value="RING/U-box"/>
    <property type="match status" value="2"/>
</dbReference>
<keyword evidence="2" id="KW-0479">Metal-binding</keyword>
<feature type="domain" description="RING-type" evidence="8">
    <location>
        <begin position="837"/>
        <end position="892"/>
    </location>
</feature>
<gene>
    <name evidence="10" type="ORF">TWF696_000878</name>
</gene>